<dbReference type="GO" id="GO:0008540">
    <property type="term" value="C:proteasome regulatory particle, base subcomplex"/>
    <property type="evidence" value="ECO:0007669"/>
    <property type="project" value="UniProtKB-ARBA"/>
</dbReference>
<evidence type="ECO:0000256" key="7">
    <source>
        <dbReference type="ARBA" id="ARBA00022942"/>
    </source>
</evidence>
<evidence type="ECO:0000256" key="3">
    <source>
        <dbReference type="ARBA" id="ARBA00006914"/>
    </source>
</evidence>
<gene>
    <name evidence="12" type="primary">RPT4</name>
    <name evidence="12" type="ORF">H4R26_001997</name>
</gene>
<evidence type="ECO:0000256" key="10">
    <source>
        <dbReference type="SAM" id="Coils"/>
    </source>
</evidence>
<dbReference type="InterPro" id="IPR041569">
    <property type="entry name" value="AAA_lid_3"/>
</dbReference>
<comment type="similarity">
    <text evidence="3 9">Belongs to the AAA ATPase family.</text>
</comment>
<dbReference type="InterPro" id="IPR003960">
    <property type="entry name" value="ATPase_AAA_CS"/>
</dbReference>
<dbReference type="FunFam" id="1.10.8.60:FF:000008">
    <property type="entry name" value="26S protease regulatory subunit 10B"/>
    <property type="match status" value="1"/>
</dbReference>
<dbReference type="Pfam" id="PF17862">
    <property type="entry name" value="AAA_lid_3"/>
    <property type="match status" value="1"/>
</dbReference>
<feature type="coiled-coil region" evidence="10">
    <location>
        <begin position="19"/>
        <end position="53"/>
    </location>
</feature>
<dbReference type="PROSITE" id="PS00674">
    <property type="entry name" value="AAA"/>
    <property type="match status" value="1"/>
</dbReference>
<evidence type="ECO:0000313" key="12">
    <source>
        <dbReference type="EMBL" id="KAJ2005361.1"/>
    </source>
</evidence>
<keyword evidence="8" id="KW-0539">Nucleus</keyword>
<evidence type="ECO:0000256" key="6">
    <source>
        <dbReference type="ARBA" id="ARBA00022840"/>
    </source>
</evidence>
<dbReference type="GO" id="GO:0005737">
    <property type="term" value="C:cytoplasm"/>
    <property type="evidence" value="ECO:0007669"/>
    <property type="project" value="UniProtKB-SubCell"/>
</dbReference>
<evidence type="ECO:0000256" key="4">
    <source>
        <dbReference type="ARBA" id="ARBA00022490"/>
    </source>
</evidence>
<name>A0A9W8BFF6_9FUNG</name>
<keyword evidence="4" id="KW-0963">Cytoplasm</keyword>
<dbReference type="Gene3D" id="1.10.8.60">
    <property type="match status" value="1"/>
</dbReference>
<dbReference type="FunFam" id="3.40.50.300:FF:000034">
    <property type="entry name" value="26S protease regulatory subunit 10B"/>
    <property type="match status" value="1"/>
</dbReference>
<accession>A0A9W8BFF6</accession>
<evidence type="ECO:0000256" key="9">
    <source>
        <dbReference type="RuleBase" id="RU003651"/>
    </source>
</evidence>
<dbReference type="InterPro" id="IPR032501">
    <property type="entry name" value="Prot_ATP_ID_OB_2nd"/>
</dbReference>
<keyword evidence="5 9" id="KW-0547">Nucleotide-binding</keyword>
<keyword evidence="6 9" id="KW-0067">ATP-binding</keyword>
<dbReference type="GO" id="GO:0005634">
    <property type="term" value="C:nucleus"/>
    <property type="evidence" value="ECO:0007669"/>
    <property type="project" value="UniProtKB-SubCell"/>
</dbReference>
<dbReference type="SUPFAM" id="SSF52540">
    <property type="entry name" value="P-loop containing nucleoside triphosphate hydrolases"/>
    <property type="match status" value="1"/>
</dbReference>
<proteinExistence type="inferred from homology"/>
<feature type="domain" description="AAA+ ATPase" evidence="11">
    <location>
        <begin position="166"/>
        <end position="305"/>
    </location>
</feature>
<dbReference type="InterPro" id="IPR012340">
    <property type="entry name" value="NA-bd_OB-fold"/>
</dbReference>
<keyword evidence="7 12" id="KW-0647">Proteasome</keyword>
<evidence type="ECO:0000313" key="13">
    <source>
        <dbReference type="Proteomes" id="UP001150907"/>
    </source>
</evidence>
<dbReference type="Gene3D" id="2.40.50.140">
    <property type="entry name" value="Nucleic acid-binding proteins"/>
    <property type="match status" value="1"/>
</dbReference>
<comment type="subcellular location">
    <subcellularLocation>
        <location evidence="2">Cytoplasm</location>
    </subcellularLocation>
    <subcellularLocation>
        <location evidence="1">Nucleus</location>
    </subcellularLocation>
</comment>
<protein>
    <submittedName>
        <fullName evidence="12">26S proteasome subunit rpt4</fullName>
    </submittedName>
</protein>
<comment type="caution">
    <text evidence="12">The sequence shown here is derived from an EMBL/GenBank/DDBJ whole genome shotgun (WGS) entry which is preliminary data.</text>
</comment>
<dbReference type="EMBL" id="JANBQF010000106">
    <property type="protein sequence ID" value="KAJ2005361.1"/>
    <property type="molecule type" value="Genomic_DNA"/>
</dbReference>
<keyword evidence="10" id="KW-0175">Coiled coil</keyword>
<evidence type="ECO:0000259" key="11">
    <source>
        <dbReference type="SMART" id="SM00382"/>
    </source>
</evidence>
<dbReference type="Pfam" id="PF00004">
    <property type="entry name" value="AAA"/>
    <property type="match status" value="1"/>
</dbReference>
<dbReference type="InterPro" id="IPR003593">
    <property type="entry name" value="AAA+_ATPase"/>
</dbReference>
<dbReference type="Pfam" id="PF16450">
    <property type="entry name" value="Prot_ATP_ID_OB_C"/>
    <property type="match status" value="1"/>
</dbReference>
<sequence>MDPDRVKVLTSYRRTIVDHSEWEEKVKEARLGVKRLETEYEKSEDDLKALQSAGQIIGEVFKQLDEDRFIVKASTGPRYVVGCRKKVNKEELKQGSRVSLDMTTLTIMRKLPREVDPLVYNMSAEKPDQVSFAGVGGLSEQIRELREVIELPLMNPELFMRVGVNPPKGVLLYGPPGTGKTLLAKAVANSLETNFLKVVSSAIVDKYIGESSRIVREMFGYARDHEPCIIFMDEIDAIGGRRFSEGTSADREIQRTLMELLNQMDGFDYLGKVKMIMATNRPDTLDPALLRPGRLDRKIEIPLPNEQGRTEIIKIHAAGVAKHGDIDYEAIVKLSDGFNGADLRNVCTEAGMFAIRDERDYVIQDDFMKAVRKVADAKKLESKLDYEKL</sequence>
<dbReference type="InterPro" id="IPR050221">
    <property type="entry name" value="26S_Proteasome_ATPase"/>
</dbReference>
<evidence type="ECO:0000256" key="5">
    <source>
        <dbReference type="ARBA" id="ARBA00022741"/>
    </source>
</evidence>
<dbReference type="SMART" id="SM00382">
    <property type="entry name" value="AAA"/>
    <property type="match status" value="1"/>
</dbReference>
<organism evidence="12 13">
    <name type="scientific">Coemansia thaxteri</name>
    <dbReference type="NCBI Taxonomy" id="2663907"/>
    <lineage>
        <taxon>Eukaryota</taxon>
        <taxon>Fungi</taxon>
        <taxon>Fungi incertae sedis</taxon>
        <taxon>Zoopagomycota</taxon>
        <taxon>Kickxellomycotina</taxon>
        <taxon>Kickxellomycetes</taxon>
        <taxon>Kickxellales</taxon>
        <taxon>Kickxellaceae</taxon>
        <taxon>Coemansia</taxon>
    </lineage>
</organism>
<dbReference type="GO" id="GO:0016887">
    <property type="term" value="F:ATP hydrolysis activity"/>
    <property type="evidence" value="ECO:0007669"/>
    <property type="project" value="InterPro"/>
</dbReference>
<dbReference type="PANTHER" id="PTHR23073">
    <property type="entry name" value="26S PROTEASOME REGULATORY SUBUNIT"/>
    <property type="match status" value="1"/>
</dbReference>
<dbReference type="GO" id="GO:0005524">
    <property type="term" value="F:ATP binding"/>
    <property type="evidence" value="ECO:0007669"/>
    <property type="project" value="UniProtKB-KW"/>
</dbReference>
<evidence type="ECO:0000256" key="8">
    <source>
        <dbReference type="ARBA" id="ARBA00023242"/>
    </source>
</evidence>
<dbReference type="InterPro" id="IPR003959">
    <property type="entry name" value="ATPase_AAA_core"/>
</dbReference>
<evidence type="ECO:0000256" key="1">
    <source>
        <dbReference type="ARBA" id="ARBA00004123"/>
    </source>
</evidence>
<dbReference type="InterPro" id="IPR027417">
    <property type="entry name" value="P-loop_NTPase"/>
</dbReference>
<dbReference type="Gene3D" id="3.40.50.300">
    <property type="entry name" value="P-loop containing nucleotide triphosphate hydrolases"/>
    <property type="match status" value="1"/>
</dbReference>
<dbReference type="Proteomes" id="UP001150907">
    <property type="component" value="Unassembled WGS sequence"/>
</dbReference>
<dbReference type="AlphaFoldDB" id="A0A9W8BFF6"/>
<keyword evidence="13" id="KW-1185">Reference proteome</keyword>
<reference evidence="12" key="1">
    <citation type="submission" date="2022-07" db="EMBL/GenBank/DDBJ databases">
        <title>Phylogenomic reconstructions and comparative analyses of Kickxellomycotina fungi.</title>
        <authorList>
            <person name="Reynolds N.K."/>
            <person name="Stajich J.E."/>
            <person name="Barry K."/>
            <person name="Grigoriev I.V."/>
            <person name="Crous P."/>
            <person name="Smith M.E."/>
        </authorList>
    </citation>
    <scope>NUCLEOTIDE SEQUENCE</scope>
    <source>
        <strain evidence="12">IMI 214461</strain>
    </source>
</reference>
<dbReference type="OrthoDB" id="1664597at2759"/>
<dbReference type="FunFam" id="2.40.50.140:FF:000027">
    <property type="entry name" value="26S protease regulatory subunit 10B"/>
    <property type="match status" value="1"/>
</dbReference>
<evidence type="ECO:0000256" key="2">
    <source>
        <dbReference type="ARBA" id="ARBA00004496"/>
    </source>
</evidence>